<protein>
    <submittedName>
        <fullName evidence="2">Carboxymuconolactone decarboxylase family protein</fullName>
    </submittedName>
</protein>
<dbReference type="PANTHER" id="PTHR33930">
    <property type="entry name" value="ALKYL HYDROPEROXIDE REDUCTASE AHPD"/>
    <property type="match status" value="1"/>
</dbReference>
<reference evidence="2" key="1">
    <citation type="submission" date="2022-07" db="EMBL/GenBank/DDBJ databases">
        <title>Complete genome sequence of Salinispirillum sp. LH10-3-1 capable of multiple carbohydrate inversion isolated from a soda lake.</title>
        <authorList>
            <person name="Liu J."/>
            <person name="Zhai Y."/>
            <person name="Zhang H."/>
            <person name="Yang H."/>
            <person name="Qu J."/>
            <person name="Li J."/>
        </authorList>
    </citation>
    <scope>NUCLEOTIDE SEQUENCE</scope>
    <source>
        <strain evidence="2">LH 10-3-1</strain>
    </source>
</reference>
<accession>A0AB38YDA8</accession>
<proteinExistence type="predicted"/>
<gene>
    <name evidence="2" type="ORF">NFC81_11025</name>
</gene>
<dbReference type="Gene3D" id="1.20.1290.10">
    <property type="entry name" value="AhpD-like"/>
    <property type="match status" value="1"/>
</dbReference>
<dbReference type="SUPFAM" id="SSF69118">
    <property type="entry name" value="AhpD-like"/>
    <property type="match status" value="1"/>
</dbReference>
<dbReference type="InterPro" id="IPR003779">
    <property type="entry name" value="CMD-like"/>
</dbReference>
<dbReference type="Pfam" id="PF02627">
    <property type="entry name" value="CMD"/>
    <property type="match status" value="1"/>
</dbReference>
<evidence type="ECO:0000313" key="2">
    <source>
        <dbReference type="EMBL" id="WLD57250.1"/>
    </source>
</evidence>
<dbReference type="GO" id="GO:0051920">
    <property type="term" value="F:peroxiredoxin activity"/>
    <property type="evidence" value="ECO:0007669"/>
    <property type="project" value="InterPro"/>
</dbReference>
<sequence>MSILKKVQDLTPHLITLRKERTETYDAFQSVGKAAYKDGEIDHLTKELIATAIAISVNCEPCIGYHVKSLVKLGVTRGAFMDMLEVVIQMGGGPGLMKAGEALAVYEELTAS</sequence>
<dbReference type="InterPro" id="IPR004675">
    <property type="entry name" value="AhpD_core"/>
</dbReference>
<dbReference type="EMBL" id="CP101717">
    <property type="protein sequence ID" value="WLD57250.1"/>
    <property type="molecule type" value="Genomic_DNA"/>
</dbReference>
<dbReference type="PANTHER" id="PTHR33930:SF2">
    <property type="entry name" value="BLR3452 PROTEIN"/>
    <property type="match status" value="1"/>
</dbReference>
<dbReference type="InterPro" id="IPR029032">
    <property type="entry name" value="AhpD-like"/>
</dbReference>
<feature type="domain" description="Carboxymuconolactone decarboxylase-like" evidence="1">
    <location>
        <begin position="23"/>
        <end position="102"/>
    </location>
</feature>
<evidence type="ECO:0000259" key="1">
    <source>
        <dbReference type="Pfam" id="PF02627"/>
    </source>
</evidence>
<dbReference type="AlphaFoldDB" id="A0AB38YDA8"/>
<dbReference type="RefSeq" id="WP_304994537.1">
    <property type="nucleotide sequence ID" value="NZ_CP101717.1"/>
</dbReference>
<dbReference type="NCBIfam" id="TIGR00778">
    <property type="entry name" value="ahpD_dom"/>
    <property type="match status" value="1"/>
</dbReference>
<organism evidence="2">
    <name type="scientific">Salinispirillum sp. LH 10-3-1</name>
    <dbReference type="NCBI Taxonomy" id="2952525"/>
    <lineage>
        <taxon>Bacteria</taxon>
        <taxon>Pseudomonadati</taxon>
        <taxon>Pseudomonadota</taxon>
        <taxon>Gammaproteobacteria</taxon>
        <taxon>Oceanospirillales</taxon>
        <taxon>Saccharospirillaceae</taxon>
        <taxon>Salinispirillum</taxon>
    </lineage>
</organism>
<name>A0AB38YDA8_9GAMM</name>